<gene>
    <name evidence="2" type="ORF">B0T20DRAFT_399971</name>
</gene>
<name>A0AAE0PN14_SORBR</name>
<reference evidence="2" key="2">
    <citation type="submission" date="2023-07" db="EMBL/GenBank/DDBJ databases">
        <authorList>
            <consortium name="Lawrence Berkeley National Laboratory"/>
            <person name="Haridas S."/>
            <person name="Hensen N."/>
            <person name="Bonometti L."/>
            <person name="Westerberg I."/>
            <person name="Brannstrom I.O."/>
            <person name="Guillou S."/>
            <person name="Cros-Aarteil S."/>
            <person name="Calhoun S."/>
            <person name="Kuo A."/>
            <person name="Mondo S."/>
            <person name="Pangilinan J."/>
            <person name="Riley R."/>
            <person name="LaButti K."/>
            <person name="Andreopoulos B."/>
            <person name="Lipzen A."/>
            <person name="Chen C."/>
            <person name="Yanf M."/>
            <person name="Daum C."/>
            <person name="Ng V."/>
            <person name="Clum A."/>
            <person name="Steindorff A."/>
            <person name="Ohm R."/>
            <person name="Martin F."/>
            <person name="Silar P."/>
            <person name="Natvig D."/>
            <person name="Lalanne C."/>
            <person name="Gautier V."/>
            <person name="Ament-velasquez S.L."/>
            <person name="Kruys A."/>
            <person name="Hutchinson M.I."/>
            <person name="Powell A.J."/>
            <person name="Barry K."/>
            <person name="Miller A.N."/>
            <person name="Grigoriev I.V."/>
            <person name="Debuchy R."/>
            <person name="Gladieux P."/>
            <person name="Thoren M.H."/>
            <person name="Johannesson H."/>
        </authorList>
    </citation>
    <scope>NUCLEOTIDE SEQUENCE</scope>
    <source>
        <strain evidence="2">FGSC 1904</strain>
    </source>
</reference>
<evidence type="ECO:0008006" key="4">
    <source>
        <dbReference type="Google" id="ProtNLM"/>
    </source>
</evidence>
<feature type="chain" id="PRO_5042156791" description="Secreted protein" evidence="1">
    <location>
        <begin position="24"/>
        <end position="122"/>
    </location>
</feature>
<dbReference type="Proteomes" id="UP001281003">
    <property type="component" value="Unassembled WGS sequence"/>
</dbReference>
<evidence type="ECO:0000313" key="3">
    <source>
        <dbReference type="Proteomes" id="UP001281003"/>
    </source>
</evidence>
<evidence type="ECO:0000256" key="1">
    <source>
        <dbReference type="SAM" id="SignalP"/>
    </source>
</evidence>
<keyword evidence="1" id="KW-0732">Signal</keyword>
<evidence type="ECO:0000313" key="2">
    <source>
        <dbReference type="EMBL" id="KAK3403066.1"/>
    </source>
</evidence>
<organism evidence="2 3">
    <name type="scientific">Sordaria brevicollis</name>
    <dbReference type="NCBI Taxonomy" id="83679"/>
    <lineage>
        <taxon>Eukaryota</taxon>
        <taxon>Fungi</taxon>
        <taxon>Dikarya</taxon>
        <taxon>Ascomycota</taxon>
        <taxon>Pezizomycotina</taxon>
        <taxon>Sordariomycetes</taxon>
        <taxon>Sordariomycetidae</taxon>
        <taxon>Sordariales</taxon>
        <taxon>Sordariaceae</taxon>
        <taxon>Sordaria</taxon>
    </lineage>
</organism>
<keyword evidence="3" id="KW-1185">Reference proteome</keyword>
<accession>A0AAE0PN14</accession>
<sequence length="122" mass="13761">MGGRLVLLIHIRVFAVAFGRKRATRMSIIDQRNQAPRHLKTKKGMGYSAPVWTVYLKTLCILDPDFLCESRGDTSRGDTSAMVMTAKSRCSETMETRRGKKQSRSFNCTSGDGWIVLPFDSR</sequence>
<reference evidence="2" key="1">
    <citation type="journal article" date="2023" name="Mol. Phylogenet. Evol.">
        <title>Genome-scale phylogeny and comparative genomics of the fungal order Sordariales.</title>
        <authorList>
            <person name="Hensen N."/>
            <person name="Bonometti L."/>
            <person name="Westerberg I."/>
            <person name="Brannstrom I.O."/>
            <person name="Guillou S."/>
            <person name="Cros-Aarteil S."/>
            <person name="Calhoun S."/>
            <person name="Haridas S."/>
            <person name="Kuo A."/>
            <person name="Mondo S."/>
            <person name="Pangilinan J."/>
            <person name="Riley R."/>
            <person name="LaButti K."/>
            <person name="Andreopoulos B."/>
            <person name="Lipzen A."/>
            <person name="Chen C."/>
            <person name="Yan M."/>
            <person name="Daum C."/>
            <person name="Ng V."/>
            <person name="Clum A."/>
            <person name="Steindorff A."/>
            <person name="Ohm R.A."/>
            <person name="Martin F."/>
            <person name="Silar P."/>
            <person name="Natvig D.O."/>
            <person name="Lalanne C."/>
            <person name="Gautier V."/>
            <person name="Ament-Velasquez S.L."/>
            <person name="Kruys A."/>
            <person name="Hutchinson M.I."/>
            <person name="Powell A.J."/>
            <person name="Barry K."/>
            <person name="Miller A.N."/>
            <person name="Grigoriev I.V."/>
            <person name="Debuchy R."/>
            <person name="Gladieux P."/>
            <person name="Hiltunen Thoren M."/>
            <person name="Johannesson H."/>
        </authorList>
    </citation>
    <scope>NUCLEOTIDE SEQUENCE</scope>
    <source>
        <strain evidence="2">FGSC 1904</strain>
    </source>
</reference>
<dbReference type="EMBL" id="JAUTDP010000001">
    <property type="protein sequence ID" value="KAK3403066.1"/>
    <property type="molecule type" value="Genomic_DNA"/>
</dbReference>
<comment type="caution">
    <text evidence="2">The sequence shown here is derived from an EMBL/GenBank/DDBJ whole genome shotgun (WGS) entry which is preliminary data.</text>
</comment>
<proteinExistence type="predicted"/>
<dbReference type="AlphaFoldDB" id="A0AAE0PN14"/>
<feature type="signal peptide" evidence="1">
    <location>
        <begin position="1"/>
        <end position="23"/>
    </location>
</feature>
<protein>
    <recommendedName>
        <fullName evidence="4">Secreted protein</fullName>
    </recommendedName>
</protein>